<dbReference type="AlphaFoldDB" id="A0ABD5UIQ1"/>
<keyword evidence="10" id="KW-1185">Reference proteome</keyword>
<evidence type="ECO:0000256" key="5">
    <source>
        <dbReference type="ARBA" id="ARBA00022989"/>
    </source>
</evidence>
<feature type="domain" description="ABC transmembrane type-1" evidence="8">
    <location>
        <begin position="97"/>
        <end position="311"/>
    </location>
</feature>
<name>A0ABD5UIQ1_9EURY</name>
<evidence type="ECO:0000259" key="8">
    <source>
        <dbReference type="PROSITE" id="PS50928"/>
    </source>
</evidence>
<dbReference type="PANTHER" id="PTHR43163:SF6">
    <property type="entry name" value="DIPEPTIDE TRANSPORT SYSTEM PERMEASE PROTEIN DPPB-RELATED"/>
    <property type="match status" value="1"/>
</dbReference>
<keyword evidence="5 7" id="KW-1133">Transmembrane helix</keyword>
<dbReference type="InterPro" id="IPR035906">
    <property type="entry name" value="MetI-like_sf"/>
</dbReference>
<evidence type="ECO:0000313" key="10">
    <source>
        <dbReference type="Proteomes" id="UP001596406"/>
    </source>
</evidence>
<feature type="transmembrane region" description="Helical" evidence="7">
    <location>
        <begin position="183"/>
        <end position="205"/>
    </location>
</feature>
<comment type="caution">
    <text evidence="9">The sequence shown here is derived from an EMBL/GenBank/DDBJ whole genome shotgun (WGS) entry which is preliminary data.</text>
</comment>
<comment type="subcellular location">
    <subcellularLocation>
        <location evidence="1 7">Cell membrane</location>
        <topology evidence="1 7">Multi-pass membrane protein</topology>
    </subcellularLocation>
</comment>
<feature type="transmembrane region" description="Helical" evidence="7">
    <location>
        <begin position="12"/>
        <end position="32"/>
    </location>
</feature>
<dbReference type="EMBL" id="JBHSXM010000003">
    <property type="protein sequence ID" value="MFC6838006.1"/>
    <property type="molecule type" value="Genomic_DNA"/>
</dbReference>
<evidence type="ECO:0000256" key="3">
    <source>
        <dbReference type="ARBA" id="ARBA00022475"/>
    </source>
</evidence>
<dbReference type="Pfam" id="PF19300">
    <property type="entry name" value="BPD_transp_1_N"/>
    <property type="match status" value="1"/>
</dbReference>
<feature type="transmembrane region" description="Helical" evidence="7">
    <location>
        <begin position="292"/>
        <end position="318"/>
    </location>
</feature>
<evidence type="ECO:0000256" key="2">
    <source>
        <dbReference type="ARBA" id="ARBA00022448"/>
    </source>
</evidence>
<feature type="transmembrane region" description="Helical" evidence="7">
    <location>
        <begin position="146"/>
        <end position="163"/>
    </location>
</feature>
<dbReference type="Gene3D" id="1.10.3720.10">
    <property type="entry name" value="MetI-like"/>
    <property type="match status" value="1"/>
</dbReference>
<sequence length="325" mass="36490">MGLREYIARRIGQLFVTYWAFVTILFVLFRAAPGDPVSMFVTQGMSAEAREETIANLGLNEPLYVQYVEYIGQLLTGSFGTSFRYREPVWDILVVKFWNTILLMGTALVIAYVVGILFGSLLGWYRGRTFEKGGILVGLVARSSPEFWTGIVLLSIFSFWLGILPSGGMRAVGADIDTFASRYLAWDFVYHMVLPVMTGAFYYMATPMLLMRNTMLDVLKADFIEIKKAEGLPEHRVLFHHAVRNSVLPIVTVVAIVSGTAIGGSLVIETVFNWPGMGREMVESVNYNDYPMAMGTFFLMGSVVIVMNFLADLAYIYLDPRVQYD</sequence>
<keyword evidence="4 7" id="KW-0812">Transmembrane</keyword>
<accession>A0ABD5UIQ1</accession>
<protein>
    <submittedName>
        <fullName evidence="9">ABC transporter permease</fullName>
    </submittedName>
</protein>
<evidence type="ECO:0000256" key="4">
    <source>
        <dbReference type="ARBA" id="ARBA00022692"/>
    </source>
</evidence>
<dbReference type="Proteomes" id="UP001596406">
    <property type="component" value="Unassembled WGS sequence"/>
</dbReference>
<dbReference type="PROSITE" id="PS50928">
    <property type="entry name" value="ABC_TM1"/>
    <property type="match status" value="1"/>
</dbReference>
<keyword evidence="2 7" id="KW-0813">Transport</keyword>
<keyword evidence="6 7" id="KW-0472">Membrane</keyword>
<evidence type="ECO:0000256" key="6">
    <source>
        <dbReference type="ARBA" id="ARBA00023136"/>
    </source>
</evidence>
<dbReference type="InterPro" id="IPR000515">
    <property type="entry name" value="MetI-like"/>
</dbReference>
<gene>
    <name evidence="9" type="ORF">ACFQHK_16110</name>
</gene>
<dbReference type="PANTHER" id="PTHR43163">
    <property type="entry name" value="DIPEPTIDE TRANSPORT SYSTEM PERMEASE PROTEIN DPPB-RELATED"/>
    <property type="match status" value="1"/>
</dbReference>
<evidence type="ECO:0000313" key="9">
    <source>
        <dbReference type="EMBL" id="MFC6838006.1"/>
    </source>
</evidence>
<dbReference type="GO" id="GO:0005886">
    <property type="term" value="C:plasma membrane"/>
    <property type="evidence" value="ECO:0007669"/>
    <property type="project" value="UniProtKB-SubCell"/>
</dbReference>
<evidence type="ECO:0000256" key="1">
    <source>
        <dbReference type="ARBA" id="ARBA00004651"/>
    </source>
</evidence>
<reference evidence="9 10" key="1">
    <citation type="journal article" date="2019" name="Int. J. Syst. Evol. Microbiol.">
        <title>The Global Catalogue of Microorganisms (GCM) 10K type strain sequencing project: providing services to taxonomists for standard genome sequencing and annotation.</title>
        <authorList>
            <consortium name="The Broad Institute Genomics Platform"/>
            <consortium name="The Broad Institute Genome Sequencing Center for Infectious Disease"/>
            <person name="Wu L."/>
            <person name="Ma J."/>
        </authorList>
    </citation>
    <scope>NUCLEOTIDE SEQUENCE [LARGE SCALE GENOMIC DNA]</scope>
    <source>
        <strain evidence="9 10">PSRA2</strain>
    </source>
</reference>
<feature type="transmembrane region" description="Helical" evidence="7">
    <location>
        <begin position="101"/>
        <end position="125"/>
    </location>
</feature>
<proteinExistence type="inferred from homology"/>
<dbReference type="SUPFAM" id="SSF161098">
    <property type="entry name" value="MetI-like"/>
    <property type="match status" value="1"/>
</dbReference>
<dbReference type="CDD" id="cd06261">
    <property type="entry name" value="TM_PBP2"/>
    <property type="match status" value="1"/>
</dbReference>
<comment type="similarity">
    <text evidence="7">Belongs to the binding-protein-dependent transport system permease family.</text>
</comment>
<dbReference type="Pfam" id="PF00528">
    <property type="entry name" value="BPD_transp_1"/>
    <property type="match status" value="1"/>
</dbReference>
<feature type="transmembrane region" description="Helical" evidence="7">
    <location>
        <begin position="246"/>
        <end position="272"/>
    </location>
</feature>
<keyword evidence="3" id="KW-1003">Cell membrane</keyword>
<dbReference type="RefSeq" id="WP_304449726.1">
    <property type="nucleotide sequence ID" value="NZ_JARRAH010000003.1"/>
</dbReference>
<evidence type="ECO:0000256" key="7">
    <source>
        <dbReference type="RuleBase" id="RU363032"/>
    </source>
</evidence>
<dbReference type="InterPro" id="IPR045621">
    <property type="entry name" value="BPD_transp_1_N"/>
</dbReference>
<organism evidence="9 10">
    <name type="scientific">Halomarina ordinaria</name>
    <dbReference type="NCBI Taxonomy" id="3033939"/>
    <lineage>
        <taxon>Archaea</taxon>
        <taxon>Methanobacteriati</taxon>
        <taxon>Methanobacteriota</taxon>
        <taxon>Stenosarchaea group</taxon>
        <taxon>Halobacteria</taxon>
        <taxon>Halobacteriales</taxon>
        <taxon>Natronomonadaceae</taxon>
        <taxon>Halomarina</taxon>
    </lineage>
</organism>